<dbReference type="Pfam" id="PF00076">
    <property type="entry name" value="RRM_1"/>
    <property type="match status" value="4"/>
</dbReference>
<dbReference type="CTD" id="55131"/>
<evidence type="ECO:0000256" key="3">
    <source>
        <dbReference type="ARBA" id="ARBA00022884"/>
    </source>
</evidence>
<feature type="region of interest" description="Disordered" evidence="6">
    <location>
        <begin position="624"/>
        <end position="801"/>
    </location>
</feature>
<dbReference type="CDD" id="cd12413">
    <property type="entry name" value="RRM1_RBM28_like"/>
    <property type="match status" value="1"/>
</dbReference>
<feature type="domain" description="RRM" evidence="7">
    <location>
        <begin position="524"/>
        <end position="628"/>
    </location>
</feature>
<dbReference type="InterPro" id="IPR051945">
    <property type="entry name" value="RRM_MRD1_RNA_proc_ribogen"/>
</dbReference>
<dbReference type="CDD" id="cd12416">
    <property type="entry name" value="RRM4_RBM28_like"/>
    <property type="match status" value="1"/>
</dbReference>
<dbReference type="FunFam" id="3.30.70.330:FF:000182">
    <property type="entry name" value="RNA-binding motif protein 28"/>
    <property type="match status" value="1"/>
</dbReference>
<keyword evidence="9" id="KW-1185">Reference proteome</keyword>
<proteinExistence type="predicted"/>
<feature type="compositionally biased region" description="Basic and acidic residues" evidence="6">
    <location>
        <begin position="258"/>
        <end position="267"/>
    </location>
</feature>
<feature type="region of interest" description="Disordered" evidence="6">
    <location>
        <begin position="86"/>
        <end position="161"/>
    </location>
</feature>
<dbReference type="SMART" id="SM00361">
    <property type="entry name" value="RRM_1"/>
    <property type="match status" value="2"/>
</dbReference>
<dbReference type="GeneID" id="578427"/>
<dbReference type="Proteomes" id="UP000007110">
    <property type="component" value="Unassembled WGS sequence"/>
</dbReference>
<dbReference type="CDD" id="cd12414">
    <property type="entry name" value="RRM2_RBM28_like"/>
    <property type="match status" value="1"/>
</dbReference>
<dbReference type="InParanoid" id="A0A7M7RAT0"/>
<dbReference type="GO" id="GO:0005730">
    <property type="term" value="C:nucleolus"/>
    <property type="evidence" value="ECO:0000318"/>
    <property type="project" value="GO_Central"/>
</dbReference>
<reference evidence="9" key="1">
    <citation type="submission" date="2015-02" db="EMBL/GenBank/DDBJ databases">
        <title>Genome sequencing for Strongylocentrotus purpuratus.</title>
        <authorList>
            <person name="Murali S."/>
            <person name="Liu Y."/>
            <person name="Vee V."/>
            <person name="English A."/>
            <person name="Wang M."/>
            <person name="Skinner E."/>
            <person name="Han Y."/>
            <person name="Muzny D.M."/>
            <person name="Worley K.C."/>
            <person name="Gibbs R.A."/>
        </authorList>
    </citation>
    <scope>NUCLEOTIDE SEQUENCE</scope>
</reference>
<dbReference type="PANTHER" id="PTHR48039">
    <property type="entry name" value="RNA-BINDING MOTIF PROTEIN 14B"/>
    <property type="match status" value="1"/>
</dbReference>
<dbReference type="PROSITE" id="PS50102">
    <property type="entry name" value="RRM"/>
    <property type="match status" value="4"/>
</dbReference>
<evidence type="ECO:0000256" key="4">
    <source>
        <dbReference type="ARBA" id="ARBA00023242"/>
    </source>
</evidence>
<dbReference type="Gene3D" id="3.30.70.330">
    <property type="match status" value="4"/>
</dbReference>
<feature type="compositionally biased region" description="Polar residues" evidence="6">
    <location>
        <begin position="660"/>
        <end position="674"/>
    </location>
</feature>
<keyword evidence="3 5" id="KW-0694">RNA-binding</keyword>
<dbReference type="GO" id="GO:0003723">
    <property type="term" value="F:RNA binding"/>
    <property type="evidence" value="ECO:0007669"/>
    <property type="project" value="UniProtKB-UniRule"/>
</dbReference>
<dbReference type="SUPFAM" id="SSF54928">
    <property type="entry name" value="RNA-binding domain, RBD"/>
    <property type="match status" value="3"/>
</dbReference>
<evidence type="ECO:0000256" key="5">
    <source>
        <dbReference type="PROSITE-ProRule" id="PRU00176"/>
    </source>
</evidence>
<dbReference type="KEGG" id="spu:578427"/>
<dbReference type="InterPro" id="IPR012677">
    <property type="entry name" value="Nucleotide-bd_a/b_plait_sf"/>
</dbReference>
<feature type="domain" description="RRM" evidence="7">
    <location>
        <begin position="10"/>
        <end position="87"/>
    </location>
</feature>
<evidence type="ECO:0000313" key="8">
    <source>
        <dbReference type="EnsemblMetazoa" id="XP_783689"/>
    </source>
</evidence>
<evidence type="ECO:0000256" key="1">
    <source>
        <dbReference type="ARBA" id="ARBA00004123"/>
    </source>
</evidence>
<dbReference type="CDD" id="cd12676">
    <property type="entry name" value="RRM3_Nop4p"/>
    <property type="match status" value="1"/>
</dbReference>
<feature type="compositionally biased region" description="Basic and acidic residues" evidence="6">
    <location>
        <begin position="86"/>
        <end position="107"/>
    </location>
</feature>
<keyword evidence="2" id="KW-0677">Repeat</keyword>
<feature type="compositionally biased region" description="Basic and acidic residues" evidence="6">
    <location>
        <begin position="745"/>
        <end position="755"/>
    </location>
</feature>
<evidence type="ECO:0000256" key="2">
    <source>
        <dbReference type="ARBA" id="ARBA00022737"/>
    </source>
</evidence>
<keyword evidence="4" id="KW-0539">Nucleus</keyword>
<dbReference type="RefSeq" id="XP_783689.4">
    <property type="nucleotide sequence ID" value="XM_778596.5"/>
</dbReference>
<comment type="subcellular location">
    <subcellularLocation>
        <location evidence="1">Nucleus</location>
    </subcellularLocation>
</comment>
<sequence length="801" mass="91568">MAASTAHVSSTLFVRNLPYSATKDDLESLFGEIGPLKQCFVVTDKGVKDKCRGFGYVTFAVRDDAEKAFKSTHALVGRKIRVDYADRKPSRKGAPREIKGAPREIKAEPTTTKSAAEDDKSPSTSKPVEAVTETTTKQKSPKQKSKQKKNKKKKEVKVQGSEVISEREKRKSRLIVRNLPFKCTEEKLKFVFEVFGTVTEVSIPMKEKKSMGFGFVQFEELGNAAKAHKQINGKQIMNRTVAVDWTIPRTEYLQAMQKNKESSHQEDDAGESEEEEEKEKDEEDDDEEMDTDKEEEESQVEADQDSDEEEESDVEMDGEEEEDEEEEDEDDDEEEEEDEMDNDEEEDDEEEDKGNKAGKGWGFRKPSEDVQEGKTLFIRNVPYDSTDDDIRDLFAPFGELEFARVVVDPMTEHSRGTAFVKFKRKEDADGCLHEGDAVRLNGRLLALSPAISRAEAVKLRTADKDKAKEEQKDKRNLHLLREGLIRPGTKAAEGLSEQFINKRLKIENVKKEKLKNLNIFVSPTRLAVHNLPKAVDGKKLKELAREAAGDKTARVIEARIMRDVNNPSAQGVSKSLGFGFVEFTQYEHALAALLKLNNNAELFGPDKRPIVGFSLENRRALEIQQKRRDKANMKRQAFSKNTEEEDGEEEKEEVQPRKPYSQQRLQAQQKTSAEPQVPANRDMVMPQDGKKKGLPRHFGAKNRWRDRGKVADEKRQRMKDKRLVLQKQVWNSMKTPEPAGGLKVNKKELRKEKQKNQNQKRKNTRDVREEKQFNAMVNKYKQKLTRGSETRTKGSSKWFDT</sequence>
<protein>
    <recommendedName>
        <fullName evidence="7">RRM domain-containing protein</fullName>
    </recommendedName>
</protein>
<dbReference type="AlphaFoldDB" id="A0A7M7RAT0"/>
<dbReference type="InterPro" id="IPR003954">
    <property type="entry name" value="RRM_euk-type"/>
</dbReference>
<feature type="compositionally biased region" description="Basic residues" evidence="6">
    <location>
        <begin position="692"/>
        <end position="702"/>
    </location>
</feature>
<dbReference type="InterPro" id="IPR000504">
    <property type="entry name" value="RRM_dom"/>
</dbReference>
<dbReference type="InterPro" id="IPR035979">
    <property type="entry name" value="RBD_domain_sf"/>
</dbReference>
<feature type="compositionally biased region" description="Basic residues" evidence="6">
    <location>
        <begin position="139"/>
        <end position="155"/>
    </location>
</feature>
<evidence type="ECO:0000259" key="7">
    <source>
        <dbReference type="PROSITE" id="PS50102"/>
    </source>
</evidence>
<feature type="domain" description="RRM" evidence="7">
    <location>
        <begin position="172"/>
        <end position="248"/>
    </location>
</feature>
<dbReference type="InterPro" id="IPR034808">
    <property type="entry name" value="Nop4p_RRM3"/>
</dbReference>
<organism evidence="8 9">
    <name type="scientific">Strongylocentrotus purpuratus</name>
    <name type="common">Purple sea urchin</name>
    <dbReference type="NCBI Taxonomy" id="7668"/>
    <lineage>
        <taxon>Eukaryota</taxon>
        <taxon>Metazoa</taxon>
        <taxon>Echinodermata</taxon>
        <taxon>Eleutherozoa</taxon>
        <taxon>Echinozoa</taxon>
        <taxon>Echinoidea</taxon>
        <taxon>Euechinoidea</taxon>
        <taxon>Echinacea</taxon>
        <taxon>Camarodonta</taxon>
        <taxon>Echinidea</taxon>
        <taxon>Strongylocentrotidae</taxon>
        <taxon>Strongylocentrotus</taxon>
    </lineage>
</organism>
<feature type="region of interest" description="Disordered" evidence="6">
    <location>
        <begin position="256"/>
        <end position="367"/>
    </location>
</feature>
<reference evidence="8" key="2">
    <citation type="submission" date="2021-01" db="UniProtKB">
        <authorList>
            <consortium name="EnsemblMetazoa"/>
        </authorList>
    </citation>
    <scope>IDENTIFICATION</scope>
</reference>
<dbReference type="PANTHER" id="PTHR48039:SF5">
    <property type="entry name" value="RNA-BINDING PROTEIN 28"/>
    <property type="match status" value="1"/>
</dbReference>
<evidence type="ECO:0000313" key="9">
    <source>
        <dbReference type="Proteomes" id="UP000007110"/>
    </source>
</evidence>
<feature type="compositionally biased region" description="Basic and acidic residues" evidence="6">
    <location>
        <begin position="703"/>
        <end position="715"/>
    </location>
</feature>
<evidence type="ECO:0000256" key="6">
    <source>
        <dbReference type="SAM" id="MobiDB-lite"/>
    </source>
</evidence>
<feature type="compositionally biased region" description="Acidic residues" evidence="6">
    <location>
        <begin position="268"/>
        <end position="352"/>
    </location>
</feature>
<dbReference type="EnsemblMetazoa" id="XM_778596">
    <property type="protein sequence ID" value="XP_783689"/>
    <property type="gene ID" value="LOC578427"/>
</dbReference>
<name>A0A7M7RAT0_STRPU</name>
<feature type="domain" description="RRM" evidence="7">
    <location>
        <begin position="374"/>
        <end position="464"/>
    </location>
</feature>
<dbReference type="OMA" id="AGYVWDV"/>
<accession>A0A7M7RAT0</accession>
<dbReference type="SMART" id="SM00360">
    <property type="entry name" value="RRM"/>
    <property type="match status" value="4"/>
</dbReference>
<feature type="compositionally biased region" description="Acidic residues" evidence="6">
    <location>
        <begin position="643"/>
        <end position="652"/>
    </location>
</feature>
<dbReference type="OrthoDB" id="3945418at2759"/>